<protein>
    <submittedName>
        <fullName evidence="7">O-methyltransferase</fullName>
    </submittedName>
</protein>
<feature type="domain" description="O-methyltransferase dimerisation" evidence="6">
    <location>
        <begin position="18"/>
        <end position="84"/>
    </location>
</feature>
<dbReference type="SUPFAM" id="SSF46785">
    <property type="entry name" value="Winged helix' DNA-binding domain"/>
    <property type="match status" value="1"/>
</dbReference>
<dbReference type="Pfam" id="PF00891">
    <property type="entry name" value="Methyltransf_2"/>
    <property type="match status" value="1"/>
</dbReference>
<dbReference type="GO" id="GO:0032259">
    <property type="term" value="P:methylation"/>
    <property type="evidence" value="ECO:0007669"/>
    <property type="project" value="UniProtKB-KW"/>
</dbReference>
<evidence type="ECO:0000256" key="4">
    <source>
        <dbReference type="PIRSR" id="PIRSR005739-1"/>
    </source>
</evidence>
<reference evidence="7 8" key="1">
    <citation type="submission" date="2015-11" db="EMBL/GenBank/DDBJ databases">
        <title>Genomic analysis of 38 Legionella species identifies large and diverse effector repertoires.</title>
        <authorList>
            <person name="Burstein D."/>
            <person name="Amaro F."/>
            <person name="Zusman T."/>
            <person name="Lifshitz Z."/>
            <person name="Cohen O."/>
            <person name="Gilbert J.A."/>
            <person name="Pupko T."/>
            <person name="Shuman H.A."/>
            <person name="Segal G."/>
        </authorList>
    </citation>
    <scope>NUCLEOTIDE SEQUENCE [LARGE SCALE GENOMIC DNA]</scope>
    <source>
        <strain evidence="7 8">WA-270A-C2</strain>
    </source>
</reference>
<feature type="active site" description="Proton acceptor" evidence="4">
    <location>
        <position position="240"/>
    </location>
</feature>
<dbReference type="Pfam" id="PF08100">
    <property type="entry name" value="Dimerisation"/>
    <property type="match status" value="1"/>
</dbReference>
<proteinExistence type="predicted"/>
<dbReference type="OrthoDB" id="9766840at2"/>
<dbReference type="InterPro" id="IPR001077">
    <property type="entry name" value="COMT_C"/>
</dbReference>
<evidence type="ECO:0000256" key="2">
    <source>
        <dbReference type="ARBA" id="ARBA00022679"/>
    </source>
</evidence>
<dbReference type="InterPro" id="IPR036388">
    <property type="entry name" value="WH-like_DNA-bd_sf"/>
</dbReference>
<dbReference type="Proteomes" id="UP000054608">
    <property type="component" value="Unassembled WGS sequence"/>
</dbReference>
<dbReference type="PROSITE" id="PS51683">
    <property type="entry name" value="SAM_OMT_II"/>
    <property type="match status" value="1"/>
</dbReference>
<evidence type="ECO:0000259" key="5">
    <source>
        <dbReference type="Pfam" id="PF00891"/>
    </source>
</evidence>
<evidence type="ECO:0000313" key="7">
    <source>
        <dbReference type="EMBL" id="KTD48918.1"/>
    </source>
</evidence>
<evidence type="ECO:0000256" key="1">
    <source>
        <dbReference type="ARBA" id="ARBA00022603"/>
    </source>
</evidence>
<dbReference type="PANTHER" id="PTHR43712">
    <property type="entry name" value="PUTATIVE (AFU_ORTHOLOGUE AFUA_4G14580)-RELATED"/>
    <property type="match status" value="1"/>
</dbReference>
<dbReference type="InterPro" id="IPR016461">
    <property type="entry name" value="COMT-like"/>
</dbReference>
<comment type="caution">
    <text evidence="7">The sequence shown here is derived from an EMBL/GenBank/DDBJ whole genome shotgun (WGS) entry which is preliminary data.</text>
</comment>
<dbReference type="STRING" id="458.Lrub_1269"/>
<dbReference type="RefSeq" id="WP_058531344.1">
    <property type="nucleotide sequence ID" value="NZ_CAAAIN010000022.1"/>
</dbReference>
<dbReference type="InterPro" id="IPR036390">
    <property type="entry name" value="WH_DNA-bd_sf"/>
</dbReference>
<dbReference type="Gene3D" id="1.10.10.10">
    <property type="entry name" value="Winged helix-like DNA-binding domain superfamily/Winged helix DNA-binding domain"/>
    <property type="match status" value="1"/>
</dbReference>
<dbReference type="PIRSF" id="PIRSF005739">
    <property type="entry name" value="O-mtase"/>
    <property type="match status" value="1"/>
</dbReference>
<gene>
    <name evidence="7" type="ORF">Lrub_1269</name>
</gene>
<feature type="domain" description="O-methyltransferase C-terminal" evidence="5">
    <location>
        <begin position="110"/>
        <end position="311"/>
    </location>
</feature>
<dbReference type="PATRIC" id="fig|458.5.peg.1311"/>
<dbReference type="InterPro" id="IPR029063">
    <property type="entry name" value="SAM-dependent_MTases_sf"/>
</dbReference>
<dbReference type="EMBL" id="LNYT01000007">
    <property type="protein sequence ID" value="KTD48918.1"/>
    <property type="molecule type" value="Genomic_DNA"/>
</dbReference>
<dbReference type="GO" id="GO:0008171">
    <property type="term" value="F:O-methyltransferase activity"/>
    <property type="evidence" value="ECO:0007669"/>
    <property type="project" value="InterPro"/>
</dbReference>
<organism evidence="7 8">
    <name type="scientific">Legionella rubrilucens</name>
    <dbReference type="NCBI Taxonomy" id="458"/>
    <lineage>
        <taxon>Bacteria</taxon>
        <taxon>Pseudomonadati</taxon>
        <taxon>Pseudomonadota</taxon>
        <taxon>Gammaproteobacteria</taxon>
        <taxon>Legionellales</taxon>
        <taxon>Legionellaceae</taxon>
        <taxon>Legionella</taxon>
    </lineage>
</organism>
<dbReference type="SUPFAM" id="SSF53335">
    <property type="entry name" value="S-adenosyl-L-methionine-dependent methyltransferases"/>
    <property type="match status" value="1"/>
</dbReference>
<name>A0A0W0XWN2_9GAMM</name>
<dbReference type="InterPro" id="IPR012967">
    <property type="entry name" value="COMT_dimerisation"/>
</dbReference>
<accession>A0A0W0XWN2</accession>
<keyword evidence="1 7" id="KW-0489">Methyltransferase</keyword>
<keyword evidence="8" id="KW-1185">Reference proteome</keyword>
<evidence type="ECO:0000313" key="8">
    <source>
        <dbReference type="Proteomes" id="UP000054608"/>
    </source>
</evidence>
<dbReference type="AlphaFoldDB" id="A0A0W0XWN2"/>
<dbReference type="GO" id="GO:0046983">
    <property type="term" value="F:protein dimerization activity"/>
    <property type="evidence" value="ECO:0007669"/>
    <property type="project" value="InterPro"/>
</dbReference>
<dbReference type="PANTHER" id="PTHR43712:SF2">
    <property type="entry name" value="O-METHYLTRANSFERASE CICE"/>
    <property type="match status" value="1"/>
</dbReference>
<dbReference type="Gene3D" id="3.40.50.150">
    <property type="entry name" value="Vaccinia Virus protein VP39"/>
    <property type="match status" value="1"/>
</dbReference>
<sequence length="331" mass="37593">MQQQEQPHVQLAAMSRWYVVSRAIHTVAKLGVANHMSSEPTHVSTLAEATGTQPELLDRMLRFLSAYQLFHHHDGAYSLTELSKPLRDDDPCSIRDVLCMVDDSWWQAFSSLDQSLKTGEAGFHEQHGDDFFHFLSQHPEKQRNFDRGMAKLSTYDDNAIARAYDFSAFHTLTDMGGGLGGLARAIALKHPEVNVILFDSPQVIDQLNANDFPANLQRQGGDFLKTIPKADAYLFKGVLHDFNDDMMHQILSNCRRQMPAEAMLFIAEQVLPDNDLPHPNKTMDIVMMALLGGRQRTLSEWQKRIEPSGFRYVDHYKTDSIFSLMAFKPIK</sequence>
<evidence type="ECO:0000259" key="6">
    <source>
        <dbReference type="Pfam" id="PF08100"/>
    </source>
</evidence>
<keyword evidence="3" id="KW-0949">S-adenosyl-L-methionine</keyword>
<evidence type="ECO:0000256" key="3">
    <source>
        <dbReference type="ARBA" id="ARBA00022691"/>
    </source>
</evidence>
<keyword evidence="2 7" id="KW-0808">Transferase</keyword>